<evidence type="ECO:0000259" key="7">
    <source>
        <dbReference type="Pfam" id="PF04042"/>
    </source>
</evidence>
<dbReference type="GO" id="GO:0008622">
    <property type="term" value="C:epsilon DNA polymerase complex"/>
    <property type="evidence" value="ECO:0007669"/>
    <property type="project" value="UniProtKB-UniRule"/>
</dbReference>
<dbReference type="InterPro" id="IPR024639">
    <property type="entry name" value="DNA_pol_e_bsu_N"/>
</dbReference>
<dbReference type="PhylomeDB" id="T1IYN3"/>
<dbReference type="PANTHER" id="PTHR12708">
    <property type="entry name" value="DNA POLYMERASE EPSILON SUBUNIT B"/>
    <property type="match status" value="1"/>
</dbReference>
<dbReference type="STRING" id="126957.T1IYN3"/>
<name>T1IYN3_STRMM</name>
<dbReference type="Proteomes" id="UP000014500">
    <property type="component" value="Unassembled WGS sequence"/>
</dbReference>
<dbReference type="Pfam" id="PF04042">
    <property type="entry name" value="DNA_pol_E_B"/>
    <property type="match status" value="1"/>
</dbReference>
<reference evidence="9" key="2">
    <citation type="submission" date="2015-02" db="UniProtKB">
        <authorList>
            <consortium name="EnsemblMetazoa"/>
        </authorList>
    </citation>
    <scope>IDENTIFICATION</scope>
</reference>
<dbReference type="GO" id="GO:0042276">
    <property type="term" value="P:error-prone translesion synthesis"/>
    <property type="evidence" value="ECO:0007669"/>
    <property type="project" value="TreeGrafter"/>
</dbReference>
<dbReference type="AlphaFoldDB" id="T1IYN3"/>
<dbReference type="Gene3D" id="3.60.21.50">
    <property type="match status" value="1"/>
</dbReference>
<evidence type="ECO:0000256" key="1">
    <source>
        <dbReference type="ARBA" id="ARBA00004123"/>
    </source>
</evidence>
<keyword evidence="10" id="KW-1185">Reference proteome</keyword>
<evidence type="ECO:0000256" key="2">
    <source>
        <dbReference type="ARBA" id="ARBA00009560"/>
    </source>
</evidence>
<reference evidence="10" key="1">
    <citation type="submission" date="2011-05" db="EMBL/GenBank/DDBJ databases">
        <authorList>
            <person name="Richards S.R."/>
            <person name="Qu J."/>
            <person name="Jiang H."/>
            <person name="Jhangiani S.N."/>
            <person name="Agravi P."/>
            <person name="Goodspeed R."/>
            <person name="Gross S."/>
            <person name="Mandapat C."/>
            <person name="Jackson L."/>
            <person name="Mathew T."/>
            <person name="Pu L."/>
            <person name="Thornton R."/>
            <person name="Saada N."/>
            <person name="Wilczek-Boney K.B."/>
            <person name="Lee S."/>
            <person name="Kovar C."/>
            <person name="Wu Y."/>
            <person name="Scherer S.E."/>
            <person name="Worley K.C."/>
            <person name="Muzny D.M."/>
            <person name="Gibbs R."/>
        </authorList>
    </citation>
    <scope>NUCLEOTIDE SEQUENCE</scope>
    <source>
        <strain evidence="10">Brora</strain>
    </source>
</reference>
<evidence type="ECO:0000256" key="4">
    <source>
        <dbReference type="ARBA" id="ARBA00023125"/>
    </source>
</evidence>
<keyword evidence="4 6" id="KW-0238">DNA-binding</keyword>
<comment type="function">
    <text evidence="6">Participates in DNA repair and in chromosomal DNA replication.</text>
</comment>
<evidence type="ECO:0000313" key="9">
    <source>
        <dbReference type="EnsemblMetazoa" id="SMAR006348-PA"/>
    </source>
</evidence>
<dbReference type="HOGENOM" id="CLU_010628_2_0_1"/>
<dbReference type="EnsemblMetazoa" id="SMAR006348-RA">
    <property type="protein sequence ID" value="SMAR006348-PA"/>
    <property type="gene ID" value="SMAR006348"/>
</dbReference>
<protein>
    <recommendedName>
        <fullName evidence="6">DNA polymerase epsilon subunit</fullName>
    </recommendedName>
    <alternativeName>
        <fullName evidence="6">DNA polymerase II subunit 2</fullName>
    </alternativeName>
</protein>
<evidence type="ECO:0000256" key="6">
    <source>
        <dbReference type="PIRNR" id="PIRNR000799"/>
    </source>
</evidence>
<dbReference type="InterPro" id="IPR016266">
    <property type="entry name" value="POLE2"/>
</dbReference>
<dbReference type="PANTHER" id="PTHR12708:SF0">
    <property type="entry name" value="DNA POLYMERASE EPSILON SUBUNIT 2"/>
    <property type="match status" value="1"/>
</dbReference>
<evidence type="ECO:0000313" key="10">
    <source>
        <dbReference type="Proteomes" id="UP000014500"/>
    </source>
</evidence>
<dbReference type="Gene3D" id="1.10.8.60">
    <property type="match status" value="1"/>
</dbReference>
<dbReference type="eggNOG" id="KOG3818">
    <property type="taxonomic scope" value="Eukaryota"/>
</dbReference>
<sequence>MNDATTYLTNLLSTIVQDEHDDLLQNIIDKVIRQSLATPVLNKEILEKTFEEISQFESPNPDKIFHVIDAFSVPRFTYNLEKRKFVIDNSIINLNGTAEKREILFRERYRLLSQRTTRHKLFLPPVPGASAEENDEKFHLQPVEYLLATTARLGNLVVLGMLSQLKEVNGNKYFNDHFNAMQHFRENFFWKIPTFHPGLITENCFVLAEGSYDDGIFHVQALGFPPAESAETTRTYFGNENFFGGPHTTSVKLSPQLLAFEQDHRESMFVLLSDVWLNEIKVQKKLNTMLSGFAESPPTCFIFIGNFLSGSLQAQSYQLMTSSLKALGNIIAQYPSILRQSKFVFIPGPRDPGIGSILPRPPIPSCLTEQFCKKVPSAVFTTNPCRIQFCTKEIVVFREDLVTKICRSVVHFPTTGEIPHHFVKTLISQSHLCPLPLNNAPIYWSYDHSLRLYPLPDVIVCADKYSSYCVSNMGCTFFNPGSFATNNGNFKVYMPVTGEVEDSQIIDDETLEKSEFKLLYIIRSQDISYPHTLLHIN</sequence>
<comment type="subcellular location">
    <subcellularLocation>
        <location evidence="1 6">Nucleus</location>
    </subcellularLocation>
</comment>
<keyword evidence="5 6" id="KW-0539">Nucleus</keyword>
<dbReference type="InterPro" id="IPR007185">
    <property type="entry name" value="DNA_pol_a/d/e_bsu"/>
</dbReference>
<dbReference type="PIRSF" id="PIRSF000799">
    <property type="entry name" value="DNA_pol_eps_2"/>
    <property type="match status" value="1"/>
</dbReference>
<comment type="similarity">
    <text evidence="2 6">Belongs to the DNA polymerase epsilon subunit B family.</text>
</comment>
<evidence type="ECO:0000256" key="5">
    <source>
        <dbReference type="ARBA" id="ARBA00023242"/>
    </source>
</evidence>
<organism evidence="9 10">
    <name type="scientific">Strigamia maritima</name>
    <name type="common">European centipede</name>
    <name type="synonym">Geophilus maritimus</name>
    <dbReference type="NCBI Taxonomy" id="126957"/>
    <lineage>
        <taxon>Eukaryota</taxon>
        <taxon>Metazoa</taxon>
        <taxon>Ecdysozoa</taxon>
        <taxon>Arthropoda</taxon>
        <taxon>Myriapoda</taxon>
        <taxon>Chilopoda</taxon>
        <taxon>Pleurostigmophora</taxon>
        <taxon>Geophilomorpha</taxon>
        <taxon>Linotaeniidae</taxon>
        <taxon>Strigamia</taxon>
    </lineage>
</organism>
<accession>T1IYN3</accession>
<dbReference type="Pfam" id="PF12213">
    <property type="entry name" value="Dpoe2NT"/>
    <property type="match status" value="1"/>
</dbReference>
<proteinExistence type="inferred from homology"/>
<keyword evidence="3 6" id="KW-0235">DNA replication</keyword>
<dbReference type="GO" id="GO:0003677">
    <property type="term" value="F:DNA binding"/>
    <property type="evidence" value="ECO:0007669"/>
    <property type="project" value="UniProtKB-UniRule"/>
</dbReference>
<dbReference type="GO" id="GO:0006261">
    <property type="term" value="P:DNA-templated DNA replication"/>
    <property type="evidence" value="ECO:0007669"/>
    <property type="project" value="InterPro"/>
</dbReference>
<dbReference type="EMBL" id="JH431693">
    <property type="status" value="NOT_ANNOTATED_CDS"/>
    <property type="molecule type" value="Genomic_DNA"/>
</dbReference>
<dbReference type="OMA" id="FFCEGCF"/>
<feature type="domain" description="DNA polymerase alpha/delta/epsilon subunit B" evidence="7">
    <location>
        <begin position="269"/>
        <end position="468"/>
    </location>
</feature>
<feature type="domain" description="DNA polymerase epsilon subunit B N-terminal" evidence="8">
    <location>
        <begin position="2"/>
        <end position="52"/>
    </location>
</feature>
<evidence type="ECO:0000259" key="8">
    <source>
        <dbReference type="Pfam" id="PF12213"/>
    </source>
</evidence>
<evidence type="ECO:0000256" key="3">
    <source>
        <dbReference type="ARBA" id="ARBA00022705"/>
    </source>
</evidence>